<dbReference type="AlphaFoldDB" id="A0A401SFY7"/>
<feature type="compositionally biased region" description="Basic and acidic residues" evidence="1">
    <location>
        <begin position="254"/>
        <end position="270"/>
    </location>
</feature>
<dbReference type="PROSITE" id="PS50245">
    <property type="entry name" value="CAP_GLY_2"/>
    <property type="match status" value="1"/>
</dbReference>
<dbReference type="OrthoDB" id="2130750at2759"/>
<feature type="region of interest" description="Disordered" evidence="1">
    <location>
        <begin position="71"/>
        <end position="100"/>
    </location>
</feature>
<dbReference type="STRING" id="137246.A0A401SFY7"/>
<gene>
    <name evidence="3" type="ORF">chiPu_0007701</name>
</gene>
<proteinExistence type="predicted"/>
<evidence type="ECO:0000313" key="4">
    <source>
        <dbReference type="Proteomes" id="UP000287033"/>
    </source>
</evidence>
<feature type="region of interest" description="Disordered" evidence="1">
    <location>
        <begin position="538"/>
        <end position="569"/>
    </location>
</feature>
<organism evidence="3 4">
    <name type="scientific">Chiloscyllium punctatum</name>
    <name type="common">Brownbanded bambooshark</name>
    <name type="synonym">Hemiscyllium punctatum</name>
    <dbReference type="NCBI Taxonomy" id="137246"/>
    <lineage>
        <taxon>Eukaryota</taxon>
        <taxon>Metazoa</taxon>
        <taxon>Chordata</taxon>
        <taxon>Craniata</taxon>
        <taxon>Vertebrata</taxon>
        <taxon>Chondrichthyes</taxon>
        <taxon>Elasmobranchii</taxon>
        <taxon>Galeomorphii</taxon>
        <taxon>Galeoidea</taxon>
        <taxon>Orectolobiformes</taxon>
        <taxon>Hemiscylliidae</taxon>
        <taxon>Chiloscyllium</taxon>
    </lineage>
</organism>
<dbReference type="PANTHER" id="PTHR18916:SF93">
    <property type="entry name" value="RESTIN HOMOLOG"/>
    <property type="match status" value="1"/>
</dbReference>
<dbReference type="Proteomes" id="UP000287033">
    <property type="component" value="Unassembled WGS sequence"/>
</dbReference>
<dbReference type="InterPro" id="IPR000938">
    <property type="entry name" value="CAP-Gly_domain"/>
</dbReference>
<protein>
    <recommendedName>
        <fullName evidence="2">CAP-Gly domain-containing protein</fullName>
    </recommendedName>
</protein>
<accession>A0A401SFY7</accession>
<dbReference type="Pfam" id="PF01302">
    <property type="entry name" value="CAP_GLY"/>
    <property type="match status" value="1"/>
</dbReference>
<feature type="domain" description="CAP-Gly" evidence="2">
    <location>
        <begin position="383"/>
        <end position="425"/>
    </location>
</feature>
<evidence type="ECO:0000256" key="1">
    <source>
        <dbReference type="SAM" id="MobiDB-lite"/>
    </source>
</evidence>
<dbReference type="InterPro" id="IPR036859">
    <property type="entry name" value="CAP-Gly_dom_sf"/>
</dbReference>
<feature type="compositionally biased region" description="Basic and acidic residues" evidence="1">
    <location>
        <begin position="225"/>
        <end position="235"/>
    </location>
</feature>
<dbReference type="SUPFAM" id="SSF74924">
    <property type="entry name" value="Cap-Gly domain"/>
    <property type="match status" value="1"/>
</dbReference>
<comment type="caution">
    <text evidence="3">The sequence shown here is derived from an EMBL/GenBank/DDBJ whole genome shotgun (WGS) entry which is preliminary data.</text>
</comment>
<keyword evidence="4" id="KW-1185">Reference proteome</keyword>
<reference evidence="3 4" key="1">
    <citation type="journal article" date="2018" name="Nat. Ecol. Evol.">
        <title>Shark genomes provide insights into elasmobranch evolution and the origin of vertebrates.</title>
        <authorList>
            <person name="Hara Y"/>
            <person name="Yamaguchi K"/>
            <person name="Onimaru K"/>
            <person name="Kadota M"/>
            <person name="Koyanagi M"/>
            <person name="Keeley SD"/>
            <person name="Tatsumi K"/>
            <person name="Tanaka K"/>
            <person name="Motone F"/>
            <person name="Kageyama Y"/>
            <person name="Nozu R"/>
            <person name="Adachi N"/>
            <person name="Nishimura O"/>
            <person name="Nakagawa R"/>
            <person name="Tanegashima C"/>
            <person name="Kiyatake I"/>
            <person name="Matsumoto R"/>
            <person name="Murakumo K"/>
            <person name="Nishida K"/>
            <person name="Terakita A"/>
            <person name="Kuratani S"/>
            <person name="Sato K"/>
            <person name="Hyodo S Kuraku.S."/>
        </authorList>
    </citation>
    <scope>NUCLEOTIDE SEQUENCE [LARGE SCALE GENOMIC DNA]</scope>
</reference>
<feature type="region of interest" description="Disordered" evidence="1">
    <location>
        <begin position="201"/>
        <end position="235"/>
    </location>
</feature>
<sequence length="569" mass="63543">MGSGSEIDGGDEDKEIASKAVALVIRSSRKGVVPLCADVANLLKIKWRLERTIKAQQLEIHRLLSMSRTHCSQSSASTQTNSSGPGSPVPSSSDRSASQTAELIRCEEQQQFELRVSPRQSDQEVLVQCVSPPQNVESRQKPVPGHEFTVSRGEVQVECPQLLMQKRCEQELMETLLLNSRLTEDLGGAWNQIEHLRDRLRQSEKQEPQETLSMENVYHGQGTRSRGDSKLHDREPIPTACRCANQDTVLTNYREDGHSEQQTNRTDKGTLRKHSVSCTLPTKEGQLQSTSHVDTPKARSPDFQVDASLSCSIFPFPLVGCRCSSCISFFGNYKLTNGRNGHEKDKIKTLLHLQRQKLPIDINDYVIVNGNKSGTARYVGHLDGSGMANAVFVGVELDEPSGQHDGTFAEKRYFQCYENFAVFVPVHEIFYVINRKPKKSISPPRPSSLQHCHSLGSLSNNPRARGEHSHQAISRRKQQHLPKNLHSNRRVLRKSGVSTSLGTSVTSVNPTQEEWSDSNERTEKVVVSSLQTKLSNRTSTITASLPPDIPHYRSVHAPNKVTPRKVSRR</sequence>
<dbReference type="PANTHER" id="PTHR18916">
    <property type="entry name" value="DYNACTIN 1-RELATED MICROTUBULE-BINDING"/>
    <property type="match status" value="1"/>
</dbReference>
<dbReference type="SMART" id="SM01052">
    <property type="entry name" value="CAP_GLY"/>
    <property type="match status" value="1"/>
</dbReference>
<feature type="compositionally biased region" description="Low complexity" evidence="1">
    <location>
        <begin position="495"/>
        <end position="508"/>
    </location>
</feature>
<evidence type="ECO:0000259" key="2">
    <source>
        <dbReference type="PROSITE" id="PS50245"/>
    </source>
</evidence>
<evidence type="ECO:0000313" key="3">
    <source>
        <dbReference type="EMBL" id="GCC29263.1"/>
    </source>
</evidence>
<dbReference type="Gene3D" id="2.30.30.190">
    <property type="entry name" value="CAP Gly-rich-like domain"/>
    <property type="match status" value="1"/>
</dbReference>
<dbReference type="EMBL" id="BEZZ01000243">
    <property type="protein sequence ID" value="GCC29263.1"/>
    <property type="molecule type" value="Genomic_DNA"/>
</dbReference>
<feature type="compositionally biased region" description="Low complexity" evidence="1">
    <location>
        <begin position="72"/>
        <end position="98"/>
    </location>
</feature>
<name>A0A401SFY7_CHIPU</name>
<feature type="region of interest" description="Disordered" evidence="1">
    <location>
        <begin position="439"/>
        <end position="523"/>
    </location>
</feature>
<feature type="region of interest" description="Disordered" evidence="1">
    <location>
        <begin position="254"/>
        <end position="273"/>
    </location>
</feature>